<evidence type="ECO:0000313" key="1">
    <source>
        <dbReference type="EMBL" id="EFM46363.1"/>
    </source>
</evidence>
<accession>E0QPY3</accession>
<sequence length="47" mass="5667">MASVQKVSVIMKLISRFMRCHPGTIARIPEWHLMKKRKNERRGREYP</sequence>
<reference evidence="1" key="1">
    <citation type="submission" date="2010-08" db="EMBL/GenBank/DDBJ databases">
        <authorList>
            <person name="Muzny D."/>
            <person name="Qin X."/>
            <person name="Deng J."/>
            <person name="Jiang H."/>
            <person name="Liu Y."/>
            <person name="Qu J."/>
            <person name="Song X.-Z."/>
            <person name="Zhang L."/>
            <person name="Thornton R."/>
            <person name="Coyle M."/>
            <person name="Francisco L."/>
            <person name="Jackson L."/>
            <person name="Javaid M."/>
            <person name="Korchina V."/>
            <person name="Kovar C."/>
            <person name="Mata R."/>
            <person name="Mathew T."/>
            <person name="Ngo R."/>
            <person name="Nguyen L."/>
            <person name="Nguyen N."/>
            <person name="Okwuonu G."/>
            <person name="Ongeri F."/>
            <person name="Pham C."/>
            <person name="Simmons D."/>
            <person name="Wilczek-Boney K."/>
            <person name="Hale W."/>
            <person name="Jakkamsetti A."/>
            <person name="Pham P."/>
            <person name="Ruth R."/>
            <person name="San Lucas F."/>
            <person name="Warren J."/>
            <person name="Zhang J."/>
            <person name="Zhao Z."/>
            <person name="Zhou C."/>
            <person name="Zhu D."/>
            <person name="Lee S."/>
            <person name="Bess C."/>
            <person name="Blankenburg K."/>
            <person name="Forbes L."/>
            <person name="Fu Q."/>
            <person name="Gubbala S."/>
            <person name="Hirani K."/>
            <person name="Jayaseelan J.C."/>
            <person name="Lara F."/>
            <person name="Munidasa M."/>
            <person name="Palculict T."/>
            <person name="Patil S."/>
            <person name="Pu L.-L."/>
            <person name="Saada N."/>
            <person name="Tang L."/>
            <person name="Weissenberger G."/>
            <person name="Zhu Y."/>
            <person name="Hemphill L."/>
            <person name="Shang Y."/>
            <person name="Youmans B."/>
            <person name="Ayvaz T."/>
            <person name="Ross M."/>
            <person name="Santibanez J."/>
            <person name="Aqrawi P."/>
            <person name="Gross S."/>
            <person name="Joshi V."/>
            <person name="Fowler G."/>
            <person name="Nazareth L."/>
            <person name="Reid J."/>
            <person name="Worley K."/>
            <person name="Petrosino J."/>
            <person name="Highlander S."/>
            <person name="Gibbs R."/>
        </authorList>
    </citation>
    <scope>NUCLEOTIDE SEQUENCE [LARGE SCALE GENOMIC DNA]</scope>
    <source>
        <strain evidence="1">ATCC 35239</strain>
    </source>
</reference>
<name>E0QPY3_9ACTO</name>
<dbReference type="EMBL" id="AEET01000024">
    <property type="protein sequence ID" value="EFM46363.1"/>
    <property type="molecule type" value="Genomic_DNA"/>
</dbReference>
<organism evidence="1 2">
    <name type="scientific">Mobiluncus mulieris ATCC 35239</name>
    <dbReference type="NCBI Taxonomy" id="871571"/>
    <lineage>
        <taxon>Bacteria</taxon>
        <taxon>Bacillati</taxon>
        <taxon>Actinomycetota</taxon>
        <taxon>Actinomycetes</taxon>
        <taxon>Actinomycetales</taxon>
        <taxon>Actinomycetaceae</taxon>
        <taxon>Mobiluncus</taxon>
    </lineage>
</organism>
<evidence type="ECO:0000313" key="2">
    <source>
        <dbReference type="Proteomes" id="UP000003045"/>
    </source>
</evidence>
<gene>
    <name evidence="1" type="ORF">HMPREF0580_0910</name>
</gene>
<keyword evidence="2" id="KW-1185">Reference proteome</keyword>
<dbReference type="HOGENOM" id="CLU_3170337_0_0_11"/>
<protein>
    <submittedName>
        <fullName evidence="1">Uncharacterized protein</fullName>
    </submittedName>
</protein>
<dbReference type="STRING" id="871571.HMPREF0580_0910"/>
<dbReference type="Proteomes" id="UP000003045">
    <property type="component" value="Unassembled WGS sequence"/>
</dbReference>
<comment type="caution">
    <text evidence="1">The sequence shown here is derived from an EMBL/GenBank/DDBJ whole genome shotgun (WGS) entry which is preliminary data.</text>
</comment>
<proteinExistence type="predicted"/>
<dbReference type="AlphaFoldDB" id="E0QPY3"/>